<feature type="region of interest" description="Disordered" evidence="1">
    <location>
        <begin position="29"/>
        <end position="59"/>
    </location>
</feature>
<gene>
    <name evidence="2" type="ORF">NTJ_05111</name>
</gene>
<accession>A0ABN7AK17</accession>
<dbReference type="Proteomes" id="UP001307889">
    <property type="component" value="Chromosome 3"/>
</dbReference>
<evidence type="ECO:0000313" key="3">
    <source>
        <dbReference type="Proteomes" id="UP001307889"/>
    </source>
</evidence>
<protein>
    <submittedName>
        <fullName evidence="2">Uncharacterized protein</fullName>
    </submittedName>
</protein>
<dbReference type="EMBL" id="AP028911">
    <property type="protein sequence ID" value="BES92303.1"/>
    <property type="molecule type" value="Genomic_DNA"/>
</dbReference>
<proteinExistence type="predicted"/>
<reference evidence="2 3" key="1">
    <citation type="submission" date="2023-09" db="EMBL/GenBank/DDBJ databases">
        <title>Nesidiocoris tenuis whole genome shotgun sequence.</title>
        <authorList>
            <person name="Shibata T."/>
            <person name="Shimoda M."/>
            <person name="Kobayashi T."/>
            <person name="Uehara T."/>
        </authorList>
    </citation>
    <scope>NUCLEOTIDE SEQUENCE [LARGE SCALE GENOMIC DNA]</scope>
    <source>
        <strain evidence="2 3">Japan</strain>
    </source>
</reference>
<organism evidence="2 3">
    <name type="scientific">Nesidiocoris tenuis</name>
    <dbReference type="NCBI Taxonomy" id="355587"/>
    <lineage>
        <taxon>Eukaryota</taxon>
        <taxon>Metazoa</taxon>
        <taxon>Ecdysozoa</taxon>
        <taxon>Arthropoda</taxon>
        <taxon>Hexapoda</taxon>
        <taxon>Insecta</taxon>
        <taxon>Pterygota</taxon>
        <taxon>Neoptera</taxon>
        <taxon>Paraneoptera</taxon>
        <taxon>Hemiptera</taxon>
        <taxon>Heteroptera</taxon>
        <taxon>Panheteroptera</taxon>
        <taxon>Cimicomorpha</taxon>
        <taxon>Miridae</taxon>
        <taxon>Dicyphina</taxon>
        <taxon>Nesidiocoris</taxon>
    </lineage>
</organism>
<sequence length="130" mass="14288">MRAPCVRVVRAALLRKYAPVLFAVRLRRSRSAEDKEEMTSESATPKPGLALQPPHSPSSFLASQGRLGLQNRDFIAKSSGCRSPSPPTLLRSRGVLCSRFLFFTITTEPEKTASDRVLLILGLLHIKGSI</sequence>
<evidence type="ECO:0000256" key="1">
    <source>
        <dbReference type="SAM" id="MobiDB-lite"/>
    </source>
</evidence>
<keyword evidence="3" id="KW-1185">Reference proteome</keyword>
<evidence type="ECO:0000313" key="2">
    <source>
        <dbReference type="EMBL" id="BES92303.1"/>
    </source>
</evidence>
<name>A0ABN7AK17_9HEMI</name>